<accession>A0AA37XF37</accession>
<protein>
    <submittedName>
        <fullName evidence="2">Uncharacterized protein</fullName>
    </submittedName>
</protein>
<feature type="compositionally biased region" description="Low complexity" evidence="1">
    <location>
        <begin position="49"/>
        <end position="58"/>
    </location>
</feature>
<dbReference type="AlphaFoldDB" id="A0AA37XF37"/>
<organism evidence="2 3">
    <name type="scientific">Litorihabitans aurantiacus</name>
    <dbReference type="NCBI Taxonomy" id="1930061"/>
    <lineage>
        <taxon>Bacteria</taxon>
        <taxon>Bacillati</taxon>
        <taxon>Actinomycetota</taxon>
        <taxon>Actinomycetes</taxon>
        <taxon>Micrococcales</taxon>
        <taxon>Beutenbergiaceae</taxon>
        <taxon>Litorihabitans</taxon>
    </lineage>
</organism>
<sequence length="251" mass="25289">MTRPSSYVPATSVIDITAPGGIEALLAFQRARFGDATMMADGDGGDPAGGSDPAGTDPAGDDPADPAASSDPAGADPAEAENVEQLPAWAQKLIRDTRSEAAGHRTKANDQLQAIGKALGLVKDGDGAPTVESLTQQLTEATTVSATATEAARAAQVELAVYRAAATHHGDPGALLDSRSFLAKVSDLDPADQAFQTKVDAAIKAAVDANPKLKAVQVAARSGSDLAGGTGEGKSRTPKSLTDAVANAYGD</sequence>
<gene>
    <name evidence="2" type="ORF">GCM10025875_15870</name>
</gene>
<dbReference type="EMBL" id="BSUM01000001">
    <property type="protein sequence ID" value="GMA31595.1"/>
    <property type="molecule type" value="Genomic_DNA"/>
</dbReference>
<evidence type="ECO:0000313" key="2">
    <source>
        <dbReference type="EMBL" id="GMA31595.1"/>
    </source>
</evidence>
<name>A0AA37XF37_9MICO</name>
<feature type="compositionally biased region" description="Low complexity" evidence="1">
    <location>
        <begin position="65"/>
        <end position="77"/>
    </location>
</feature>
<evidence type="ECO:0000313" key="3">
    <source>
        <dbReference type="Proteomes" id="UP001157161"/>
    </source>
</evidence>
<reference evidence="2" key="1">
    <citation type="journal article" date="2014" name="Int. J. Syst. Evol. Microbiol.">
        <title>Complete genome sequence of Corynebacterium casei LMG S-19264T (=DSM 44701T), isolated from a smear-ripened cheese.</title>
        <authorList>
            <consortium name="US DOE Joint Genome Institute (JGI-PGF)"/>
            <person name="Walter F."/>
            <person name="Albersmeier A."/>
            <person name="Kalinowski J."/>
            <person name="Ruckert C."/>
        </authorList>
    </citation>
    <scope>NUCLEOTIDE SEQUENCE</scope>
    <source>
        <strain evidence="2">NBRC 112290</strain>
    </source>
</reference>
<keyword evidence="3" id="KW-1185">Reference proteome</keyword>
<dbReference type="Proteomes" id="UP001157161">
    <property type="component" value="Unassembled WGS sequence"/>
</dbReference>
<feature type="compositionally biased region" description="Basic and acidic residues" evidence="1">
    <location>
        <begin position="93"/>
        <end position="103"/>
    </location>
</feature>
<feature type="region of interest" description="Disordered" evidence="1">
    <location>
        <begin position="220"/>
        <end position="251"/>
    </location>
</feature>
<comment type="caution">
    <text evidence="2">The sequence shown here is derived from an EMBL/GenBank/DDBJ whole genome shotgun (WGS) entry which is preliminary data.</text>
</comment>
<feature type="region of interest" description="Disordered" evidence="1">
    <location>
        <begin position="37"/>
        <end position="109"/>
    </location>
</feature>
<reference evidence="2" key="2">
    <citation type="submission" date="2023-02" db="EMBL/GenBank/DDBJ databases">
        <authorList>
            <person name="Sun Q."/>
            <person name="Mori K."/>
        </authorList>
    </citation>
    <scope>NUCLEOTIDE SEQUENCE</scope>
    <source>
        <strain evidence="2">NBRC 112290</strain>
    </source>
</reference>
<proteinExistence type="predicted"/>
<dbReference type="RefSeq" id="WP_284250390.1">
    <property type="nucleotide sequence ID" value="NZ_BSUM01000001.1"/>
</dbReference>
<evidence type="ECO:0000256" key="1">
    <source>
        <dbReference type="SAM" id="MobiDB-lite"/>
    </source>
</evidence>